<dbReference type="UniPathway" id="UPA00115">
    <property type="reaction ID" value="UER00408"/>
</dbReference>
<dbReference type="GO" id="GO:0009051">
    <property type="term" value="P:pentose-phosphate shunt, oxidative branch"/>
    <property type="evidence" value="ECO:0007669"/>
    <property type="project" value="TreeGrafter"/>
</dbReference>
<dbReference type="InterPro" id="IPR036291">
    <property type="entry name" value="NAD(P)-bd_dom_sf"/>
</dbReference>
<dbReference type="STRING" id="1802730.A2591_02285"/>
<evidence type="ECO:0000259" key="8">
    <source>
        <dbReference type="Pfam" id="PF02781"/>
    </source>
</evidence>
<comment type="function">
    <text evidence="6">Catalyzes the oxidation of glucose 6-phosphate to 6-phosphogluconolactone.</text>
</comment>
<dbReference type="PIRSF" id="PIRSF000110">
    <property type="entry name" value="G6PD"/>
    <property type="match status" value="1"/>
</dbReference>
<feature type="domain" description="Glucose-6-phosphate dehydrogenase C-terminal" evidence="8">
    <location>
        <begin position="188"/>
        <end position="456"/>
    </location>
</feature>
<reference evidence="9 10" key="1">
    <citation type="journal article" date="2016" name="Nat. Commun.">
        <title>Thousands of microbial genomes shed light on interconnected biogeochemical processes in an aquifer system.</title>
        <authorList>
            <person name="Anantharaman K."/>
            <person name="Brown C.T."/>
            <person name="Hug L.A."/>
            <person name="Sharon I."/>
            <person name="Castelle C.J."/>
            <person name="Probst A.J."/>
            <person name="Thomas B.C."/>
            <person name="Singh A."/>
            <person name="Wilkins M.J."/>
            <person name="Karaoz U."/>
            <person name="Brodie E.L."/>
            <person name="Williams K.H."/>
            <person name="Hubbard S.S."/>
            <person name="Banfield J.F."/>
        </authorList>
    </citation>
    <scope>NUCLEOTIDE SEQUENCE [LARGE SCALE GENOMIC DNA]</scope>
</reference>
<evidence type="ECO:0000256" key="5">
    <source>
        <dbReference type="ARBA" id="ARBA00023277"/>
    </source>
</evidence>
<keyword evidence="3 6" id="KW-0521">NADP</keyword>
<dbReference type="SUPFAM" id="SSF51735">
    <property type="entry name" value="NAD(P)-binding Rossmann-fold domains"/>
    <property type="match status" value="1"/>
</dbReference>
<feature type="binding site" evidence="6">
    <location>
        <position position="177"/>
    </location>
    <ligand>
        <name>substrate</name>
    </ligand>
</feature>
<dbReference type="EMBL" id="MHUZ01000032">
    <property type="protein sequence ID" value="OHA85034.1"/>
    <property type="molecule type" value="Genomic_DNA"/>
</dbReference>
<dbReference type="InterPro" id="IPR022674">
    <property type="entry name" value="G6P_DH_NAD-bd"/>
</dbReference>
<dbReference type="Proteomes" id="UP000178168">
    <property type="component" value="Unassembled WGS sequence"/>
</dbReference>
<organism evidence="9 10">
    <name type="scientific">Candidatus Yonathbacteria bacterium RIFOXYD1_FULL_52_36</name>
    <dbReference type="NCBI Taxonomy" id="1802730"/>
    <lineage>
        <taxon>Bacteria</taxon>
        <taxon>Candidatus Yonathiibacteriota</taxon>
    </lineage>
</organism>
<dbReference type="InterPro" id="IPR022675">
    <property type="entry name" value="G6P_DH_C"/>
</dbReference>
<gene>
    <name evidence="6" type="primary">zwf</name>
    <name evidence="9" type="ORF">A2591_02285</name>
</gene>
<dbReference type="Pfam" id="PF00479">
    <property type="entry name" value="G6PD_N"/>
    <property type="match status" value="1"/>
</dbReference>
<dbReference type="HAMAP" id="MF_00966">
    <property type="entry name" value="G6PD"/>
    <property type="match status" value="1"/>
</dbReference>
<dbReference type="GO" id="GO:0004345">
    <property type="term" value="F:glucose-6-phosphate dehydrogenase activity"/>
    <property type="evidence" value="ECO:0007669"/>
    <property type="project" value="UniProtKB-UniRule"/>
</dbReference>
<evidence type="ECO:0000256" key="1">
    <source>
        <dbReference type="ARBA" id="ARBA00004937"/>
    </source>
</evidence>
<dbReference type="Gene3D" id="3.30.360.10">
    <property type="entry name" value="Dihydrodipicolinate Reductase, domain 2"/>
    <property type="match status" value="1"/>
</dbReference>
<feature type="binding site" evidence="6">
    <location>
        <position position="181"/>
    </location>
    <ligand>
        <name>substrate</name>
    </ligand>
</feature>
<evidence type="ECO:0000313" key="9">
    <source>
        <dbReference type="EMBL" id="OHA85034.1"/>
    </source>
</evidence>
<keyword evidence="4 6" id="KW-0560">Oxidoreductase</keyword>
<comment type="caution">
    <text evidence="9">The sequence shown here is derived from an EMBL/GenBank/DDBJ whole genome shotgun (WGS) entry which is preliminary data.</text>
</comment>
<accession>A0A1G2SJ68</accession>
<comment type="similarity">
    <text evidence="6">Belongs to the glucose-6-phosphate dehydrogenase family.</text>
</comment>
<comment type="caution">
    <text evidence="6">Lacks conserved residue(s) required for the propagation of feature annotation.</text>
</comment>
<keyword evidence="5 6" id="KW-0119">Carbohydrate metabolism</keyword>
<evidence type="ECO:0000256" key="3">
    <source>
        <dbReference type="ARBA" id="ARBA00022857"/>
    </source>
</evidence>
<protein>
    <recommendedName>
        <fullName evidence="6">Glucose-6-phosphate 1-dehydrogenase</fullName>
        <shortName evidence="6">G6PD</shortName>
        <ecNumber evidence="6">1.1.1.49</ecNumber>
    </recommendedName>
</protein>
<dbReference type="NCBIfam" id="TIGR00871">
    <property type="entry name" value="zwf"/>
    <property type="match status" value="1"/>
</dbReference>
<feature type="binding site" evidence="6">
    <location>
        <position position="234"/>
    </location>
    <ligand>
        <name>substrate</name>
    </ligand>
</feature>
<name>A0A1G2SJ68_9BACT</name>
<feature type="binding site" evidence="6">
    <location>
        <position position="325"/>
    </location>
    <ligand>
        <name>substrate</name>
    </ligand>
</feature>
<feature type="domain" description="Glucose-6-phosphate dehydrogenase NAD-binding" evidence="7">
    <location>
        <begin position="3"/>
        <end position="185"/>
    </location>
</feature>
<feature type="binding site" evidence="6">
    <location>
        <position position="147"/>
    </location>
    <ligand>
        <name>NADP(+)</name>
        <dbReference type="ChEBI" id="CHEBI:58349"/>
    </ligand>
</feature>
<proteinExistence type="inferred from homology"/>
<comment type="pathway">
    <text evidence="1 6">Carbohydrate degradation; pentose phosphate pathway; D-ribulose 5-phosphate from D-glucose 6-phosphate (oxidative stage): step 1/3.</text>
</comment>
<keyword evidence="2 6" id="KW-0313">Glucose metabolism</keyword>
<evidence type="ECO:0000256" key="4">
    <source>
        <dbReference type="ARBA" id="ARBA00023002"/>
    </source>
</evidence>
<evidence type="ECO:0000256" key="2">
    <source>
        <dbReference type="ARBA" id="ARBA00022526"/>
    </source>
</evidence>
<evidence type="ECO:0000256" key="6">
    <source>
        <dbReference type="HAMAP-Rule" id="MF_00966"/>
    </source>
</evidence>
<dbReference type="PANTHER" id="PTHR23429:SF0">
    <property type="entry name" value="GLUCOSE-6-PHOSPHATE 1-DEHYDROGENASE"/>
    <property type="match status" value="1"/>
</dbReference>
<feature type="active site" description="Proton acceptor" evidence="6">
    <location>
        <position position="239"/>
    </location>
</feature>
<dbReference type="EC" id="1.1.1.49" evidence="6"/>
<dbReference type="PANTHER" id="PTHR23429">
    <property type="entry name" value="GLUCOSE-6-PHOSPHATE 1-DEHYDROGENASE G6PD"/>
    <property type="match status" value="1"/>
</dbReference>
<feature type="binding site" evidence="6">
    <location>
        <begin position="80"/>
        <end position="81"/>
    </location>
    <ligand>
        <name>NADP(+)</name>
        <dbReference type="ChEBI" id="CHEBI:58349"/>
    </ligand>
</feature>
<dbReference type="PRINTS" id="PR00079">
    <property type="entry name" value="G6PDHDRGNASE"/>
</dbReference>
<dbReference type="AlphaFoldDB" id="A0A1G2SJ68"/>
<feature type="binding site" evidence="6">
    <location>
        <position position="215"/>
    </location>
    <ligand>
        <name>substrate</name>
    </ligand>
</feature>
<dbReference type="SUPFAM" id="SSF55347">
    <property type="entry name" value="Glyceraldehyde-3-phosphate dehydrogenase-like, C-terminal domain"/>
    <property type="match status" value="1"/>
</dbReference>
<sequence>MLVIFGATGDLSQRKLIPALFHLFAAGYLPQAFQIVGVSRRDIGDAGYQSLAREVLLPFSLGKESELEQFLTHLTYLAADFSKPESYERLSDHLIAVEGTMGQCANKLFYLAVPPASYETIFRELADSGLTIPCSDETGWTRVLVEKPFGNDNETAQKLDALLGLLFKEDQIFRIDHYLAKEALQDVLMFRFSNALFEPVWNSEYIDHVEIKLYESARVSGRGSFYDGVGALRDVGQNHALQMLALIAMENPGMFSAERIREARAHVLGHVAPLDTADVVRGQYDGYRIEEGVGPDSMTETYFRIKLSLESERWRGVPFYLESGKALAESKTEITVHFKAPKDCLCDMPGHDHGNVITFRIQPNEGITVLFWARRSGFAPGLEPKQLSFSYRDESAPLVRIPDAYERVLYDAVMGDQILFTSTDEVMAAWRIITPILELWKNEPLHAYEAGNAGPKIER</sequence>
<dbReference type="GO" id="GO:0006006">
    <property type="term" value="P:glucose metabolic process"/>
    <property type="evidence" value="ECO:0007669"/>
    <property type="project" value="UniProtKB-KW"/>
</dbReference>
<dbReference type="Pfam" id="PF02781">
    <property type="entry name" value="G6PD_C"/>
    <property type="match status" value="1"/>
</dbReference>
<dbReference type="Gene3D" id="3.40.50.720">
    <property type="entry name" value="NAD(P)-binding Rossmann-like Domain"/>
    <property type="match status" value="1"/>
</dbReference>
<dbReference type="InterPro" id="IPR001282">
    <property type="entry name" value="G6P_DH"/>
</dbReference>
<evidence type="ECO:0000313" key="10">
    <source>
        <dbReference type="Proteomes" id="UP000178168"/>
    </source>
</evidence>
<evidence type="ECO:0000259" key="7">
    <source>
        <dbReference type="Pfam" id="PF00479"/>
    </source>
</evidence>
<comment type="catalytic activity">
    <reaction evidence="6">
        <text>D-glucose 6-phosphate + NADP(+) = 6-phospho-D-glucono-1,5-lactone + NADPH + H(+)</text>
        <dbReference type="Rhea" id="RHEA:15841"/>
        <dbReference type="ChEBI" id="CHEBI:15378"/>
        <dbReference type="ChEBI" id="CHEBI:57783"/>
        <dbReference type="ChEBI" id="CHEBI:57955"/>
        <dbReference type="ChEBI" id="CHEBI:58349"/>
        <dbReference type="ChEBI" id="CHEBI:61548"/>
        <dbReference type="EC" id="1.1.1.49"/>
    </reaction>
</comment>
<feature type="binding site" evidence="6">
    <location>
        <position position="40"/>
    </location>
    <ligand>
        <name>NADP(+)</name>
        <dbReference type="ChEBI" id="CHEBI:58349"/>
    </ligand>
</feature>
<dbReference type="GO" id="GO:0050661">
    <property type="term" value="F:NADP binding"/>
    <property type="evidence" value="ECO:0007669"/>
    <property type="project" value="UniProtKB-UniRule"/>
</dbReference>
<dbReference type="GO" id="GO:0005829">
    <property type="term" value="C:cytosol"/>
    <property type="evidence" value="ECO:0007669"/>
    <property type="project" value="TreeGrafter"/>
</dbReference>